<dbReference type="EMBL" id="JAHWGI010001327">
    <property type="protein sequence ID" value="KAK3928336.1"/>
    <property type="molecule type" value="Genomic_DNA"/>
</dbReference>
<accession>A0AAE1HXG4</accession>
<proteinExistence type="predicted"/>
<sequence length="1042" mass="118313">MKEEEDNIVSNVSKWLKKNAPAVGINCDDYLASEEATISVSITVDEHGDWHAKIKCPAVDCNETYKVGRKDKNWVPSNLYRHILKSHVLKPATDSQQKTVRELFQRKKRMRLERNVEDSDEQTGTQTAVEVHSQGNSESSTSSTLESGDPERPTQQASAKSLRNRPGRFEEDLDEMPDKNFQKRDWSSQSPSERVKRKLRVASTDCRKIEDYFTVLNKIELLLKENESLRQQLTSTFKSVTDSKVQIDNSNLLAILLESAKINAGKKARGRRYNNHTLREFCTLVFVLGGPQLYEILSKNLLLPSVTVCRNNLVSNETIQEGVFRFHELKRYMLSQGYTTNKVLISEDGTVVNGRIEYDIKTNQLVGFVLPLRNGVPVAISFPAVSAHAMRSYFENHVACKTVYVIMAQPLVHKSSPFCLALFGTDNKFLHTDVLARWKWMDQAAAEAGIEIVCRYSDGDGKLLRAMIISLFSNTERCKKWPWFHASLDVSDHNIVMQDTIHLLVKLKSKLLKPSEIIPLGKHHLASRGDIAALIDNVSRDHHDLVPSVLNQRDKMNFRMAQKLCAEIVCESLTENITGAEATVIYLNMMREFCSAFLEVSLDAVERIFRAFKWIFFLRLWRQWIDKTDGYSVSHNFITSNSYSCIEINAHSLVLLIRRFRDLEEPEHFLPWLFSSQGCEEFFRKSRAMSPTQSTMVTYSVLDLQHRVRRIDFLSQTFCNLDNVIEYPRLKKMLKNGDQRSTVSQILPEDYVIEETVQKAFKEALKVCEKVKIAPKNAKIPPCPLPVLSCDSSVLEDLIEDPDLDIDENVATFGDGTEDSSVEENLQDEELDDAAEDLLIVSTGQLGIKSFKDVDVSPTSPFVVVSDAQGTPCIIKKTTLLYLLRTGDTRLSSDRLLRVQEDKIDRTTSRANQTALAATQRVKEDEISVGQWCAFQSENNSLIIARILAFSYLSGSSWRNQQYSSSSAPVQAPNPNKKRGLGVLCNWYNVQKNGRLIAVSMDLHGYYPIENYLCTIPRPLILSNKTLSLACPLKEIKKFISK</sequence>
<dbReference type="AlphaFoldDB" id="A0AAE1HXG4"/>
<name>A0AAE1HXG4_9NEOP</name>
<gene>
    <name evidence="2" type="ORF">KUF71_016583</name>
</gene>
<comment type="caution">
    <text evidence="2">The sequence shown here is derived from an EMBL/GenBank/DDBJ whole genome shotgun (WGS) entry which is preliminary data.</text>
</comment>
<protein>
    <submittedName>
        <fullName evidence="2">Calcium-binding protein 4</fullName>
    </submittedName>
</protein>
<feature type="compositionally biased region" description="Polar residues" evidence="1">
    <location>
        <begin position="122"/>
        <end position="136"/>
    </location>
</feature>
<feature type="compositionally biased region" description="Basic and acidic residues" evidence="1">
    <location>
        <begin position="176"/>
        <end position="186"/>
    </location>
</feature>
<evidence type="ECO:0000256" key="1">
    <source>
        <dbReference type="SAM" id="MobiDB-lite"/>
    </source>
</evidence>
<dbReference type="Proteomes" id="UP001219518">
    <property type="component" value="Unassembled WGS sequence"/>
</dbReference>
<feature type="region of interest" description="Disordered" evidence="1">
    <location>
        <begin position="111"/>
        <end position="194"/>
    </location>
</feature>
<evidence type="ECO:0000313" key="2">
    <source>
        <dbReference type="EMBL" id="KAK3928336.1"/>
    </source>
</evidence>
<evidence type="ECO:0000313" key="3">
    <source>
        <dbReference type="Proteomes" id="UP001219518"/>
    </source>
</evidence>
<reference evidence="2" key="2">
    <citation type="journal article" date="2023" name="BMC Genomics">
        <title>Pest status, molecular evolution, and epigenetic factors derived from the genome assembly of Frankliniella fusca, a thysanopteran phytovirus vector.</title>
        <authorList>
            <person name="Catto M.A."/>
            <person name="Labadie P.E."/>
            <person name="Jacobson A.L."/>
            <person name="Kennedy G.G."/>
            <person name="Srinivasan R."/>
            <person name="Hunt B.G."/>
        </authorList>
    </citation>
    <scope>NUCLEOTIDE SEQUENCE</scope>
    <source>
        <strain evidence="2">PL_HMW_Pooled</strain>
    </source>
</reference>
<keyword evidence="3" id="KW-1185">Reference proteome</keyword>
<organism evidence="2 3">
    <name type="scientific">Frankliniella fusca</name>
    <dbReference type="NCBI Taxonomy" id="407009"/>
    <lineage>
        <taxon>Eukaryota</taxon>
        <taxon>Metazoa</taxon>
        <taxon>Ecdysozoa</taxon>
        <taxon>Arthropoda</taxon>
        <taxon>Hexapoda</taxon>
        <taxon>Insecta</taxon>
        <taxon>Pterygota</taxon>
        <taxon>Neoptera</taxon>
        <taxon>Paraneoptera</taxon>
        <taxon>Thysanoptera</taxon>
        <taxon>Terebrantia</taxon>
        <taxon>Thripoidea</taxon>
        <taxon>Thripidae</taxon>
        <taxon>Frankliniella</taxon>
    </lineage>
</organism>
<reference evidence="2" key="1">
    <citation type="submission" date="2021-07" db="EMBL/GenBank/DDBJ databases">
        <authorList>
            <person name="Catto M.A."/>
            <person name="Jacobson A."/>
            <person name="Kennedy G."/>
            <person name="Labadie P."/>
            <person name="Hunt B.G."/>
            <person name="Srinivasan R."/>
        </authorList>
    </citation>
    <scope>NUCLEOTIDE SEQUENCE</scope>
    <source>
        <strain evidence="2">PL_HMW_Pooled</strain>
        <tissue evidence="2">Head</tissue>
    </source>
</reference>
<feature type="compositionally biased region" description="Low complexity" evidence="1">
    <location>
        <begin position="137"/>
        <end position="147"/>
    </location>
</feature>